<dbReference type="OrthoDB" id="10069349at2759"/>
<feature type="domain" description="UBC core" evidence="3">
    <location>
        <begin position="915"/>
        <end position="1061"/>
    </location>
</feature>
<dbReference type="CDD" id="cd00198">
    <property type="entry name" value="vWFA"/>
    <property type="match status" value="1"/>
</dbReference>
<dbReference type="PROSITE" id="PS50234">
    <property type="entry name" value="VWFA"/>
    <property type="match status" value="1"/>
</dbReference>
<feature type="compositionally biased region" description="Polar residues" evidence="2">
    <location>
        <begin position="159"/>
        <end position="176"/>
    </location>
</feature>
<dbReference type="InterPro" id="IPR000608">
    <property type="entry name" value="UBC"/>
</dbReference>
<evidence type="ECO:0000256" key="2">
    <source>
        <dbReference type="SAM" id="MobiDB-lite"/>
    </source>
</evidence>
<keyword evidence="1" id="KW-0833">Ubl conjugation pathway</keyword>
<dbReference type="EMBL" id="MU001670">
    <property type="protein sequence ID" value="KAF2462058.1"/>
    <property type="molecule type" value="Genomic_DNA"/>
</dbReference>
<evidence type="ECO:0000256" key="1">
    <source>
        <dbReference type="ARBA" id="ARBA00022786"/>
    </source>
</evidence>
<dbReference type="InterPro" id="IPR002035">
    <property type="entry name" value="VWF_A"/>
</dbReference>
<dbReference type="InterPro" id="IPR050113">
    <property type="entry name" value="Ub_conjugating_enzyme"/>
</dbReference>
<feature type="compositionally biased region" description="Polar residues" evidence="2">
    <location>
        <begin position="11"/>
        <end position="21"/>
    </location>
</feature>
<dbReference type="Proteomes" id="UP000799766">
    <property type="component" value="Unassembled WGS sequence"/>
</dbReference>
<evidence type="ECO:0000259" key="4">
    <source>
        <dbReference type="PROSITE" id="PS50234"/>
    </source>
</evidence>
<feature type="compositionally biased region" description="Polar residues" evidence="2">
    <location>
        <begin position="1091"/>
        <end position="1106"/>
    </location>
</feature>
<name>A0A6A6PDK0_9PEZI</name>
<dbReference type="InterPro" id="IPR016135">
    <property type="entry name" value="UBQ-conjugating_enzyme/RWD"/>
</dbReference>
<feature type="compositionally biased region" description="Polar residues" evidence="2">
    <location>
        <begin position="1115"/>
        <end position="1127"/>
    </location>
</feature>
<accession>A0A6A6PDK0</accession>
<feature type="region of interest" description="Disordered" evidence="2">
    <location>
        <begin position="158"/>
        <end position="190"/>
    </location>
</feature>
<proteinExistence type="predicted"/>
<evidence type="ECO:0000313" key="6">
    <source>
        <dbReference type="Proteomes" id="UP000799766"/>
    </source>
</evidence>
<reference evidence="5" key="1">
    <citation type="journal article" date="2020" name="Stud. Mycol.">
        <title>101 Dothideomycetes genomes: a test case for predicting lifestyles and emergence of pathogens.</title>
        <authorList>
            <person name="Haridas S."/>
            <person name="Albert R."/>
            <person name="Binder M."/>
            <person name="Bloem J."/>
            <person name="Labutti K."/>
            <person name="Salamov A."/>
            <person name="Andreopoulos B."/>
            <person name="Baker S."/>
            <person name="Barry K."/>
            <person name="Bills G."/>
            <person name="Bluhm B."/>
            <person name="Cannon C."/>
            <person name="Castanera R."/>
            <person name="Culley D."/>
            <person name="Daum C."/>
            <person name="Ezra D."/>
            <person name="Gonzalez J."/>
            <person name="Henrissat B."/>
            <person name="Kuo A."/>
            <person name="Liang C."/>
            <person name="Lipzen A."/>
            <person name="Lutzoni F."/>
            <person name="Magnuson J."/>
            <person name="Mondo S."/>
            <person name="Nolan M."/>
            <person name="Ohm R."/>
            <person name="Pangilinan J."/>
            <person name="Park H.-J."/>
            <person name="Ramirez L."/>
            <person name="Alfaro M."/>
            <person name="Sun H."/>
            <person name="Tritt A."/>
            <person name="Yoshinaga Y."/>
            <person name="Zwiers L.-H."/>
            <person name="Turgeon B."/>
            <person name="Goodwin S."/>
            <person name="Spatafora J."/>
            <person name="Crous P."/>
            <person name="Grigoriev I."/>
        </authorList>
    </citation>
    <scope>NUCLEOTIDE SEQUENCE</scope>
    <source>
        <strain evidence="5">ATCC 16933</strain>
    </source>
</reference>
<feature type="region of interest" description="Disordered" evidence="2">
    <location>
        <begin position="1073"/>
        <end position="1156"/>
    </location>
</feature>
<dbReference type="InterPro" id="IPR036465">
    <property type="entry name" value="vWFA_dom_sf"/>
</dbReference>
<dbReference type="AlphaFoldDB" id="A0A6A6PDK0"/>
<evidence type="ECO:0008006" key="7">
    <source>
        <dbReference type="Google" id="ProtNLM"/>
    </source>
</evidence>
<feature type="domain" description="VWFA" evidence="4">
    <location>
        <begin position="632"/>
        <end position="823"/>
    </location>
</feature>
<evidence type="ECO:0000259" key="3">
    <source>
        <dbReference type="PROSITE" id="PS50127"/>
    </source>
</evidence>
<evidence type="ECO:0000313" key="5">
    <source>
        <dbReference type="EMBL" id="KAF2462058.1"/>
    </source>
</evidence>
<organism evidence="5 6">
    <name type="scientific">Lineolata rhizophorae</name>
    <dbReference type="NCBI Taxonomy" id="578093"/>
    <lineage>
        <taxon>Eukaryota</taxon>
        <taxon>Fungi</taxon>
        <taxon>Dikarya</taxon>
        <taxon>Ascomycota</taxon>
        <taxon>Pezizomycotina</taxon>
        <taxon>Dothideomycetes</taxon>
        <taxon>Dothideomycetes incertae sedis</taxon>
        <taxon>Lineolatales</taxon>
        <taxon>Lineolataceae</taxon>
        <taxon>Lineolata</taxon>
    </lineage>
</organism>
<gene>
    <name evidence="5" type="ORF">BDY21DRAFT_330369</name>
</gene>
<feature type="compositionally biased region" description="Polar residues" evidence="2">
    <location>
        <begin position="34"/>
        <end position="48"/>
    </location>
</feature>
<keyword evidence="6" id="KW-1185">Reference proteome</keyword>
<dbReference type="Pfam" id="PF13519">
    <property type="entry name" value="VWA_2"/>
    <property type="match status" value="1"/>
</dbReference>
<dbReference type="SUPFAM" id="SSF54495">
    <property type="entry name" value="UBC-like"/>
    <property type="match status" value="1"/>
</dbReference>
<dbReference type="Gene3D" id="3.40.50.410">
    <property type="entry name" value="von Willebrand factor, type A domain"/>
    <property type="match status" value="1"/>
</dbReference>
<dbReference type="PROSITE" id="PS50127">
    <property type="entry name" value="UBC_2"/>
    <property type="match status" value="1"/>
</dbReference>
<feature type="compositionally biased region" description="Basic and acidic residues" evidence="2">
    <location>
        <begin position="50"/>
        <end position="60"/>
    </location>
</feature>
<dbReference type="SMART" id="SM00327">
    <property type="entry name" value="VWA"/>
    <property type="match status" value="1"/>
</dbReference>
<sequence>MNPFHHPDDSLQPTGEMSPAGTTVSQLFSVMTPVQMTGNPTSNTQSEPNDSDRMSVDDSSTHGVSMSSVIQIIVQFSNGARVLVPISPTSNVNTLHEEVLRRATSMGIYHTTGDTVLQTTGSYPAVLCGQDTVAAVVNHASNENPTMLLRTHLEAFQPETVSGPSSPQAQIYSPGSSGMGPQLERPDPLPSRPLDHSVYIRWITIKDAMSESKLGDIGSDAIPVSRNTLVSELRQLASNRLYPDPIISQECLKSNLKVHMFLADCYLSPDNSMSLADLDLPGDQKAPLDIFVAVTSDCESSSNKLQEKLAFECTERGIATFMTSLQVLLREVEQGKLHINNFIEALWALTHFPPALIALKRINDHGVGVDGSSLPIFAFCFRELARVVVPPWISQLPSAVLEASRQVFAWLYSLQSDMVHANHTPTVMIGPVEIREAPENESDTTGGFSFTQYHQIANGPHGRKRVMVSMYDNNLARSVLLAQALHGAYTQPWDYFFSPTGTVDILEHERVEALHPSDFDNILAMANQLDAFRMVGPLQLADCLSHNLPVITLSETGFVSLYGHMDQGCGNRVFVTRNEIEGTKTLQDSNPGQYLLQKLDPIITQRKEENSWEVDAWVQLNQVTELADPDEAIVICVDVSGSMNDIMDPSWSASLRNGHREPSRLALVKDVFTNLVTRISAHKLATNVGLVTFSDRSNVNIIQPLTGVHRNFERKLDGITAGSFTAIWDALDKAKDMLVACKTSYKNAKCRVILLTDGENNDSAKFPSTVCADLYKNDIILDAIVIGTKCTMDLFKVANQTGGYAFNPSSRSLLYQIPMLETVIDIRTRPDIVKKPLEPWAELLPKGPDMSSLFDFPPCRDHPNQNDDFIALRDADRFIDSTSGRSPSSWSDVSSVTSESYGVRTLTGSTVGSLTTGRIIHNEVKAMIENQHEYIDVYVSESNIGFWKVVMQGPPGSPYEKGTFLLSFGFGDHFPQRPPTVRFVTPILHPNVTKHGRICHPIFDREWTSSTRAYQVLQHTWGILMTFEIRDAVDPLFTVQTWTKPASARVEIGQYIDRFASKSRQQMRTDILGSTTSSVASSPSSTSSNSGLMQSIHGTPSSSTSALAAHFASRRTPQSNTSDTASAASLLREVSTRSGSNRTGGSRRRTFFQRFR</sequence>
<feature type="region of interest" description="Disordered" evidence="2">
    <location>
        <begin position="34"/>
        <end position="61"/>
    </location>
</feature>
<feature type="region of interest" description="Disordered" evidence="2">
    <location>
        <begin position="1"/>
        <end position="21"/>
    </location>
</feature>
<feature type="compositionally biased region" description="Basic residues" evidence="2">
    <location>
        <begin position="1145"/>
        <end position="1156"/>
    </location>
</feature>
<dbReference type="Pfam" id="PF00179">
    <property type="entry name" value="UQ_con"/>
    <property type="match status" value="1"/>
</dbReference>
<dbReference type="Gene3D" id="3.10.110.10">
    <property type="entry name" value="Ubiquitin Conjugating Enzyme"/>
    <property type="match status" value="1"/>
</dbReference>
<feature type="compositionally biased region" description="Low complexity" evidence="2">
    <location>
        <begin position="1074"/>
        <end position="1090"/>
    </location>
</feature>
<dbReference type="PANTHER" id="PTHR24067">
    <property type="entry name" value="UBIQUITIN-CONJUGATING ENZYME E2"/>
    <property type="match status" value="1"/>
</dbReference>
<dbReference type="SMART" id="SM00212">
    <property type="entry name" value="UBCc"/>
    <property type="match status" value="1"/>
</dbReference>
<protein>
    <recommendedName>
        <fullName evidence="7">UBC core domain-containing protein</fullName>
    </recommendedName>
</protein>
<dbReference type="SUPFAM" id="SSF53300">
    <property type="entry name" value="vWA-like"/>
    <property type="match status" value="1"/>
</dbReference>